<dbReference type="AlphaFoldDB" id="A0A1I4K3T6"/>
<reference evidence="2" key="1">
    <citation type="submission" date="2016-10" db="EMBL/GenBank/DDBJ databases">
        <authorList>
            <person name="Varghese N."/>
            <person name="Submissions S."/>
        </authorList>
    </citation>
    <scope>NUCLEOTIDE SEQUENCE [LARGE SCALE GENOMIC DNA]</scope>
    <source>
        <strain evidence="2">CGMCC 1.4250</strain>
    </source>
</reference>
<evidence type="ECO:0000313" key="2">
    <source>
        <dbReference type="Proteomes" id="UP000198565"/>
    </source>
</evidence>
<gene>
    <name evidence="1" type="ORF">SAMN04487943_103330</name>
</gene>
<sequence>MTCNGCYRGETRNALYNGSLNRLCMKLSRNIFFAEYGGYPEQTDDELIGDPLKELTENRVYKKMQDVELVLRFFAFRHINQWERLTLTQFLDRFLQKGNLLTEEVLSKYDEVFSEYCGQNEPAVGSFEPLCAMSERKRSSVKYKIRNFDKTT</sequence>
<keyword evidence="2" id="KW-1185">Reference proteome</keyword>
<dbReference type="STRING" id="334253.SAMN04487943_103330"/>
<name>A0A1I4K3T6_9BACI</name>
<evidence type="ECO:0000313" key="1">
    <source>
        <dbReference type="EMBL" id="SFL73251.1"/>
    </source>
</evidence>
<organism evidence="1 2">
    <name type="scientific">Gracilibacillus orientalis</name>
    <dbReference type="NCBI Taxonomy" id="334253"/>
    <lineage>
        <taxon>Bacteria</taxon>
        <taxon>Bacillati</taxon>
        <taxon>Bacillota</taxon>
        <taxon>Bacilli</taxon>
        <taxon>Bacillales</taxon>
        <taxon>Bacillaceae</taxon>
        <taxon>Gracilibacillus</taxon>
    </lineage>
</organism>
<dbReference type="EMBL" id="FOTR01000003">
    <property type="protein sequence ID" value="SFL73251.1"/>
    <property type="molecule type" value="Genomic_DNA"/>
</dbReference>
<proteinExistence type="predicted"/>
<dbReference type="Proteomes" id="UP000198565">
    <property type="component" value="Unassembled WGS sequence"/>
</dbReference>
<accession>A0A1I4K3T6</accession>
<protein>
    <submittedName>
        <fullName evidence="1">Uncharacterized protein</fullName>
    </submittedName>
</protein>